<reference evidence="1 2" key="1">
    <citation type="submission" date="2021-01" db="EMBL/GenBank/DDBJ databases">
        <title>Draft Genome Sequence and Polyhydroxyalkanoate Biosynthetic Potential of Jeongeupia naejangsanensis Type Strain DSM 24253.</title>
        <authorList>
            <person name="Turrini P."/>
            <person name="Artuso I."/>
            <person name="Lugli G.A."/>
            <person name="Frangipani E."/>
            <person name="Ventura M."/>
            <person name="Visca P."/>
        </authorList>
    </citation>
    <scope>NUCLEOTIDE SEQUENCE [LARGE SCALE GENOMIC DNA]</scope>
    <source>
        <strain evidence="1 2">DSM 24253</strain>
    </source>
</reference>
<dbReference type="Proteomes" id="UP000809431">
    <property type="component" value="Unassembled WGS sequence"/>
</dbReference>
<dbReference type="Gene3D" id="3.30.460.10">
    <property type="entry name" value="Beta Polymerase, domain 2"/>
    <property type="match status" value="1"/>
</dbReference>
<dbReference type="PANTHER" id="PTHR34822:SF1">
    <property type="entry name" value="GRPB FAMILY PROTEIN"/>
    <property type="match status" value="1"/>
</dbReference>
<keyword evidence="2" id="KW-1185">Reference proteome</keyword>
<dbReference type="RefSeq" id="WP_203535988.1">
    <property type="nucleotide sequence ID" value="NZ_JAESND010000001.1"/>
</dbReference>
<dbReference type="InterPro" id="IPR007344">
    <property type="entry name" value="GrpB/CoaE"/>
</dbReference>
<accession>A0ABS2BF94</accession>
<dbReference type="InterPro" id="IPR043519">
    <property type="entry name" value="NT_sf"/>
</dbReference>
<evidence type="ECO:0000313" key="1">
    <source>
        <dbReference type="EMBL" id="MBM3114283.1"/>
    </source>
</evidence>
<name>A0ABS2BF94_9NEIS</name>
<dbReference type="PANTHER" id="PTHR34822">
    <property type="entry name" value="GRPB DOMAIN PROTEIN (AFU_ORTHOLOGUE AFUA_1G01530)"/>
    <property type="match status" value="1"/>
</dbReference>
<dbReference type="Pfam" id="PF04229">
    <property type="entry name" value="GrpB"/>
    <property type="match status" value="1"/>
</dbReference>
<protein>
    <submittedName>
        <fullName evidence="1">GrpB family protein</fullName>
    </submittedName>
</protein>
<dbReference type="SUPFAM" id="SSF81301">
    <property type="entry name" value="Nucleotidyltransferase"/>
    <property type="match status" value="1"/>
</dbReference>
<evidence type="ECO:0000313" key="2">
    <source>
        <dbReference type="Proteomes" id="UP000809431"/>
    </source>
</evidence>
<gene>
    <name evidence="1" type="ORF">JMJ54_00455</name>
</gene>
<comment type="caution">
    <text evidence="1">The sequence shown here is derived from an EMBL/GenBank/DDBJ whole genome shotgun (WGS) entry which is preliminary data.</text>
</comment>
<sequence length="172" mass="19448">MRKIEIVAYNKQWPSLFAEESALLQVTLGKVLSKIHHVGSTSVPGLAAKPVIDILLEVVDLDDLDNLNPAMTNIGYTARGEYGIPNRRYFSKGGDQRSHQIHAFAIGDEHIIKLLAFRNYLIKNEDVAEQYAEIKRAAILASENELRRYSAFKAGFIEDHLRLALMDQEQKK</sequence>
<dbReference type="EMBL" id="JAESND010000001">
    <property type="protein sequence ID" value="MBM3114283.1"/>
    <property type="molecule type" value="Genomic_DNA"/>
</dbReference>
<proteinExistence type="predicted"/>
<organism evidence="1 2">
    <name type="scientific">Jeongeupia naejangsanensis</name>
    <dbReference type="NCBI Taxonomy" id="613195"/>
    <lineage>
        <taxon>Bacteria</taxon>
        <taxon>Pseudomonadati</taxon>
        <taxon>Pseudomonadota</taxon>
        <taxon>Betaproteobacteria</taxon>
        <taxon>Neisseriales</taxon>
        <taxon>Chitinibacteraceae</taxon>
        <taxon>Jeongeupia</taxon>
    </lineage>
</organism>